<evidence type="ECO:0000313" key="1">
    <source>
        <dbReference type="EMBL" id="SOD61469.1"/>
    </source>
</evidence>
<name>A0A286DS45_9GAMM</name>
<organism evidence="1 2">
    <name type="scientific">Candidatus Pantoea floridensis</name>
    <dbReference type="NCBI Taxonomy" id="1938870"/>
    <lineage>
        <taxon>Bacteria</taxon>
        <taxon>Pseudomonadati</taxon>
        <taxon>Pseudomonadota</taxon>
        <taxon>Gammaproteobacteria</taxon>
        <taxon>Enterobacterales</taxon>
        <taxon>Erwiniaceae</taxon>
        <taxon>Pantoea</taxon>
    </lineage>
</organism>
<dbReference type="EMBL" id="OCMY01000004">
    <property type="protein sequence ID" value="SOD61469.1"/>
    <property type="molecule type" value="Genomic_DNA"/>
</dbReference>
<protein>
    <recommendedName>
        <fullName evidence="3">DUF1380 domain-containing protein</fullName>
    </recommendedName>
</protein>
<proteinExistence type="predicted"/>
<keyword evidence="2" id="KW-1185">Reference proteome</keyword>
<dbReference type="Proteomes" id="UP000219271">
    <property type="component" value="Unassembled WGS sequence"/>
</dbReference>
<dbReference type="OrthoDB" id="6612447at2"/>
<accession>A0A286DS45</accession>
<gene>
    <name evidence="1" type="ORF">SAMN06273570_5150</name>
</gene>
<dbReference type="RefSeq" id="WP_097098553.1">
    <property type="nucleotide sequence ID" value="NZ_OCMY01000004.1"/>
</dbReference>
<dbReference type="AlphaFoldDB" id="A0A286DS45"/>
<sequence length="137" mass="15297">MMHGNVKEVCTHLLESFGEDSPVAVLVWTLEDVLESAECMDITEKEAGRVLEFIAEDGDHRRYGIGRDEVREMLTNLREEEAQAREVTVSASALAQVLRVAGDYMRLEDAQGGEGTAVRLWPEEHEAIRTVIAALEK</sequence>
<reference evidence="2" key="1">
    <citation type="submission" date="2017-09" db="EMBL/GenBank/DDBJ databases">
        <authorList>
            <person name="Varghese N."/>
            <person name="Submissions S."/>
        </authorList>
    </citation>
    <scope>NUCLEOTIDE SEQUENCE [LARGE SCALE GENOMIC DNA]</scope>
    <source>
        <strain evidence="2">JKS000234</strain>
    </source>
</reference>
<evidence type="ECO:0008006" key="3">
    <source>
        <dbReference type="Google" id="ProtNLM"/>
    </source>
</evidence>
<evidence type="ECO:0000313" key="2">
    <source>
        <dbReference type="Proteomes" id="UP000219271"/>
    </source>
</evidence>